<dbReference type="EMBL" id="JACCJB010000027">
    <property type="protein sequence ID" value="KAF6217539.1"/>
    <property type="molecule type" value="Genomic_DNA"/>
</dbReference>
<keyword evidence="1" id="KW-0732">Signal</keyword>
<dbReference type="Proteomes" id="UP000593566">
    <property type="component" value="Unassembled WGS sequence"/>
</dbReference>
<evidence type="ECO:0000313" key="2">
    <source>
        <dbReference type="EMBL" id="KAF6217539.1"/>
    </source>
</evidence>
<comment type="caution">
    <text evidence="2">The sequence shown here is derived from an EMBL/GenBank/DDBJ whole genome shotgun (WGS) entry which is preliminary data.</text>
</comment>
<name>A0A8H6C6K7_9LECA</name>
<sequence>MKSLFSIGSGLVTLLLATNPTNAEIPVWEFGEEPVGSKTCIGCKQCYVESNFAEMPFGVTIGNASCVDLNGRMGAGTEYGTLIVDFSPTVPGATGMYMDLFDGTWIGGIAWSKANGVETNITLKGTGQWGSASYIGGWCVANIVQHQKVNAAADATVPEGQYSYDIELFDNGTPRNWIGGTKGGPLYVQDGKTQGLDSLLPQVFEITSGNVDDDPYTMSYNNPYLPSPSNEVWSASTRQSVQFLGARTTY</sequence>
<dbReference type="GeneID" id="59335277"/>
<gene>
    <name evidence="2" type="ORF">HO133_006877</name>
</gene>
<feature type="signal peptide" evidence="1">
    <location>
        <begin position="1"/>
        <end position="23"/>
    </location>
</feature>
<protein>
    <submittedName>
        <fullName evidence="2">Uncharacterized protein</fullName>
    </submittedName>
</protein>
<dbReference type="AlphaFoldDB" id="A0A8H6C6K7"/>
<proteinExistence type="predicted"/>
<keyword evidence="3" id="KW-1185">Reference proteome</keyword>
<evidence type="ECO:0000256" key="1">
    <source>
        <dbReference type="SAM" id="SignalP"/>
    </source>
</evidence>
<reference evidence="2 3" key="1">
    <citation type="journal article" date="2020" name="Genomics">
        <title>Complete, high-quality genomes from long-read metagenomic sequencing of two wolf lichen thalli reveals enigmatic genome architecture.</title>
        <authorList>
            <person name="McKenzie S.K."/>
            <person name="Walston R.F."/>
            <person name="Allen J.L."/>
        </authorList>
    </citation>
    <scope>NUCLEOTIDE SEQUENCE [LARGE SCALE GENOMIC DNA]</scope>
    <source>
        <strain evidence="2">WasteWater1</strain>
    </source>
</reference>
<organism evidence="2 3">
    <name type="scientific">Letharia lupina</name>
    <dbReference type="NCBI Taxonomy" id="560253"/>
    <lineage>
        <taxon>Eukaryota</taxon>
        <taxon>Fungi</taxon>
        <taxon>Dikarya</taxon>
        <taxon>Ascomycota</taxon>
        <taxon>Pezizomycotina</taxon>
        <taxon>Lecanoromycetes</taxon>
        <taxon>OSLEUM clade</taxon>
        <taxon>Lecanoromycetidae</taxon>
        <taxon>Lecanorales</taxon>
        <taxon>Lecanorineae</taxon>
        <taxon>Parmeliaceae</taxon>
        <taxon>Letharia</taxon>
    </lineage>
</organism>
<feature type="chain" id="PRO_5034652735" evidence="1">
    <location>
        <begin position="24"/>
        <end position="250"/>
    </location>
</feature>
<evidence type="ECO:0000313" key="3">
    <source>
        <dbReference type="Proteomes" id="UP000593566"/>
    </source>
</evidence>
<accession>A0A8H6C6K7</accession>
<dbReference type="RefSeq" id="XP_037146974.1">
    <property type="nucleotide sequence ID" value="XM_037297773.1"/>
</dbReference>